<feature type="domain" description="Peptidase S11 D-alanyl-D-alanine carboxypeptidase A N-terminal" evidence="11">
    <location>
        <begin position="38"/>
        <end position="256"/>
    </location>
</feature>
<dbReference type="Pfam" id="PF00768">
    <property type="entry name" value="Peptidase_S11"/>
    <property type="match status" value="1"/>
</dbReference>
<sequence>MRQVLACPGQCVHRTGVFIAVVLVLILAPVVVYAAPYAAYVIDARTGRVLHEENAHTRLHPASLTKMMTLYIAFEAIERGEISLDSRVRISKHAASQPPSKLGLRAGQTIALRYLIRAAAIKSANDAATAIGEAIEGSESAFARRMTRTSKALGMTKTTFANANGLTAKGHLSTARDMTLLGRHLFYDYPQYYNLFSRTSADAGIAKVASTNRRFLGAYKGADGIKTGYTSAAGFNLTASAQRGSKRIIATVFGGKSTASRNQRVAELLDLGFGKAPNRVAVQKPARPAYSGEEETEPLILADAPSGSRNLAPGKTIRLNVAVKTSPRPKARPVPGGAEPSETLLVAMQDSIDAVLAEAQEEPAKAAKTEVIAEAVVEAATAPIEVAPTDTEGADVAEAAPVVPEVPQFVQDTAPQPETLAAIAATEAVDEDAPAEAALSLANASSIAPTASPKPAPSPLRLADTEIAEPVELAAATEPDALPETERVSAPADEPAAAPKSRPEQLVLASLAVEEPETAEEPLEVVTRVSTSGGRQWAINVGHYGSRYNAERQLLQTALVEMNTLDEALRKVVAKRGGYDANFVGMTQEIAELACRRLQARQTECTVIGP</sequence>
<dbReference type="PANTHER" id="PTHR21581:SF6">
    <property type="entry name" value="TRAFFICKING PROTEIN PARTICLE COMPLEX SUBUNIT 12"/>
    <property type="match status" value="1"/>
</dbReference>
<dbReference type="PRINTS" id="PR00725">
    <property type="entry name" value="DADACBPTASE1"/>
</dbReference>
<name>A0A2R8BN44_9RHOB</name>
<dbReference type="EMBL" id="OMOQ01000005">
    <property type="protein sequence ID" value="SPH24866.1"/>
    <property type="molecule type" value="Genomic_DNA"/>
</dbReference>
<keyword evidence="12" id="KW-0645">Protease</keyword>
<dbReference type="GO" id="GO:0071555">
    <property type="term" value="P:cell wall organization"/>
    <property type="evidence" value="ECO:0007669"/>
    <property type="project" value="UniProtKB-KW"/>
</dbReference>
<feature type="binding site" evidence="8">
    <location>
        <position position="226"/>
    </location>
    <ligand>
        <name>substrate</name>
    </ligand>
</feature>
<feature type="active site" evidence="7">
    <location>
        <position position="123"/>
    </location>
</feature>
<evidence type="ECO:0000256" key="2">
    <source>
        <dbReference type="ARBA" id="ARBA00022729"/>
    </source>
</evidence>
<evidence type="ECO:0000256" key="10">
    <source>
        <dbReference type="SAM" id="MobiDB-lite"/>
    </source>
</evidence>
<gene>
    <name evidence="12" type="primary">dacF</name>
    <name evidence="12" type="ORF">DEA8626_03900</name>
</gene>
<keyword evidence="5" id="KW-0573">Peptidoglycan synthesis</keyword>
<dbReference type="EC" id="3.4.16.4" evidence="12"/>
<keyword evidence="13" id="KW-1185">Reference proteome</keyword>
<reference evidence="12 13" key="1">
    <citation type="submission" date="2018-03" db="EMBL/GenBank/DDBJ databases">
        <authorList>
            <person name="Keele B.F."/>
        </authorList>
    </citation>
    <scope>NUCLEOTIDE SEQUENCE [LARGE SCALE GENOMIC DNA]</scope>
    <source>
        <strain evidence="12 13">CECT 8626</strain>
    </source>
</reference>
<accession>A0A2R8BN44</accession>
<dbReference type="GO" id="GO:0008360">
    <property type="term" value="P:regulation of cell shape"/>
    <property type="evidence" value="ECO:0007669"/>
    <property type="project" value="UniProtKB-KW"/>
</dbReference>
<evidence type="ECO:0000256" key="6">
    <source>
        <dbReference type="ARBA" id="ARBA00023316"/>
    </source>
</evidence>
<organism evidence="12 13">
    <name type="scientific">Albidovulum aquaemixtae</name>
    <dbReference type="NCBI Taxonomy" id="1542388"/>
    <lineage>
        <taxon>Bacteria</taxon>
        <taxon>Pseudomonadati</taxon>
        <taxon>Pseudomonadota</taxon>
        <taxon>Alphaproteobacteria</taxon>
        <taxon>Rhodobacterales</taxon>
        <taxon>Paracoccaceae</taxon>
        <taxon>Albidovulum</taxon>
    </lineage>
</organism>
<keyword evidence="3 12" id="KW-0378">Hydrolase</keyword>
<evidence type="ECO:0000256" key="1">
    <source>
        <dbReference type="ARBA" id="ARBA00007164"/>
    </source>
</evidence>
<dbReference type="GO" id="GO:0009002">
    <property type="term" value="F:serine-type D-Ala-D-Ala carboxypeptidase activity"/>
    <property type="evidence" value="ECO:0007669"/>
    <property type="project" value="UniProtKB-EC"/>
</dbReference>
<keyword evidence="6" id="KW-0961">Cell wall biogenesis/degradation</keyword>
<comment type="similarity">
    <text evidence="1 9">Belongs to the peptidase S11 family.</text>
</comment>
<dbReference type="InterPro" id="IPR001967">
    <property type="entry name" value="Peptidase_S11_N"/>
</dbReference>
<feature type="active site" description="Acyl-ester intermediate" evidence="7">
    <location>
        <position position="63"/>
    </location>
</feature>
<evidence type="ECO:0000313" key="12">
    <source>
        <dbReference type="EMBL" id="SPH24866.1"/>
    </source>
</evidence>
<feature type="active site" description="Proton acceptor" evidence="7">
    <location>
        <position position="66"/>
    </location>
</feature>
<dbReference type="Gene3D" id="3.40.710.10">
    <property type="entry name" value="DD-peptidase/beta-lactamase superfamily"/>
    <property type="match status" value="1"/>
</dbReference>
<keyword evidence="2" id="KW-0732">Signal</keyword>
<proteinExistence type="inferred from homology"/>
<evidence type="ECO:0000256" key="7">
    <source>
        <dbReference type="PIRSR" id="PIRSR618044-1"/>
    </source>
</evidence>
<dbReference type="SUPFAM" id="SSF56601">
    <property type="entry name" value="beta-lactamase/transpeptidase-like"/>
    <property type="match status" value="1"/>
</dbReference>
<dbReference type="InterPro" id="IPR018044">
    <property type="entry name" value="Peptidase_S11"/>
</dbReference>
<evidence type="ECO:0000259" key="11">
    <source>
        <dbReference type="Pfam" id="PF00768"/>
    </source>
</evidence>
<dbReference type="OrthoDB" id="9795979at2"/>
<evidence type="ECO:0000313" key="13">
    <source>
        <dbReference type="Proteomes" id="UP000244924"/>
    </source>
</evidence>
<protein>
    <submittedName>
        <fullName evidence="12">D-alanyl-D-alanine carboxypeptidase DacF</fullName>
        <ecNumber evidence="12">3.4.16.4</ecNumber>
    </submittedName>
</protein>
<dbReference type="GO" id="GO:0009252">
    <property type="term" value="P:peptidoglycan biosynthetic process"/>
    <property type="evidence" value="ECO:0007669"/>
    <property type="project" value="UniProtKB-KW"/>
</dbReference>
<dbReference type="GO" id="GO:0006508">
    <property type="term" value="P:proteolysis"/>
    <property type="evidence" value="ECO:0007669"/>
    <property type="project" value="InterPro"/>
</dbReference>
<evidence type="ECO:0000256" key="4">
    <source>
        <dbReference type="ARBA" id="ARBA00022960"/>
    </source>
</evidence>
<dbReference type="AlphaFoldDB" id="A0A2R8BN44"/>
<dbReference type="PANTHER" id="PTHR21581">
    <property type="entry name" value="D-ALANYL-D-ALANINE CARBOXYPEPTIDASE"/>
    <property type="match status" value="1"/>
</dbReference>
<feature type="region of interest" description="Disordered" evidence="10">
    <location>
        <begin position="475"/>
        <end position="503"/>
    </location>
</feature>
<keyword evidence="4" id="KW-0133">Cell shape</keyword>
<keyword evidence="12" id="KW-0121">Carboxypeptidase</keyword>
<evidence type="ECO:0000256" key="8">
    <source>
        <dbReference type="PIRSR" id="PIRSR618044-2"/>
    </source>
</evidence>
<dbReference type="InterPro" id="IPR012338">
    <property type="entry name" value="Beta-lactam/transpept-like"/>
</dbReference>
<dbReference type="Proteomes" id="UP000244924">
    <property type="component" value="Unassembled WGS sequence"/>
</dbReference>
<evidence type="ECO:0000256" key="9">
    <source>
        <dbReference type="RuleBase" id="RU004016"/>
    </source>
</evidence>
<evidence type="ECO:0000256" key="3">
    <source>
        <dbReference type="ARBA" id="ARBA00022801"/>
    </source>
</evidence>
<evidence type="ECO:0000256" key="5">
    <source>
        <dbReference type="ARBA" id="ARBA00022984"/>
    </source>
</evidence>